<dbReference type="EMBL" id="CAMXCT020000001">
    <property type="protein sequence ID" value="CAL1124910.1"/>
    <property type="molecule type" value="Genomic_DNA"/>
</dbReference>
<name>A0A9P1BF51_9DINO</name>
<accession>A0A9P1BF51</accession>
<dbReference type="EMBL" id="CAMXCT010000001">
    <property type="protein sequence ID" value="CAI3971535.1"/>
    <property type="molecule type" value="Genomic_DNA"/>
</dbReference>
<dbReference type="AlphaFoldDB" id="A0A9P1BF51"/>
<evidence type="ECO:0000313" key="3">
    <source>
        <dbReference type="EMBL" id="CAL1124910.1"/>
    </source>
</evidence>
<dbReference type="EMBL" id="CAMXCT030000001">
    <property type="protein sequence ID" value="CAL4758847.1"/>
    <property type="molecule type" value="Genomic_DNA"/>
</dbReference>
<dbReference type="GO" id="GO:0045301">
    <property type="term" value="F:tRNA 2-(methylsulfanyl)-N(6)-isopentenyladenosine(37) hydroxylase activity"/>
    <property type="evidence" value="ECO:0007669"/>
    <property type="project" value="InterPro"/>
</dbReference>
<reference evidence="3" key="2">
    <citation type="submission" date="2024-04" db="EMBL/GenBank/DDBJ databases">
        <authorList>
            <person name="Chen Y."/>
            <person name="Shah S."/>
            <person name="Dougan E. K."/>
            <person name="Thang M."/>
            <person name="Chan C."/>
        </authorList>
    </citation>
    <scope>NUCLEOTIDE SEQUENCE [LARGE SCALE GENOMIC DNA]</scope>
</reference>
<protein>
    <submittedName>
        <fullName evidence="4">tRNA 2-(Methylsulfanyl)-N(6)-isopentenyladenosine(37) hydroxylase (2-methylthio-N6-isopentenyladenosine(37)-tRN A monooxygenase) (tRNA-(ms[2]io[6]A37)-hydroxylase)</fullName>
    </submittedName>
</protein>
<comment type="caution">
    <text evidence="2">The sequence shown here is derived from an EMBL/GenBank/DDBJ whole genome shotgun (WGS) entry which is preliminary data.</text>
</comment>
<organism evidence="2">
    <name type="scientific">Cladocopium goreaui</name>
    <dbReference type="NCBI Taxonomy" id="2562237"/>
    <lineage>
        <taxon>Eukaryota</taxon>
        <taxon>Sar</taxon>
        <taxon>Alveolata</taxon>
        <taxon>Dinophyceae</taxon>
        <taxon>Suessiales</taxon>
        <taxon>Symbiodiniaceae</taxon>
        <taxon>Cladocopium</taxon>
    </lineage>
</organism>
<keyword evidence="4" id="KW-0560">Oxidoreductase</keyword>
<keyword evidence="5" id="KW-1185">Reference proteome</keyword>
<dbReference type="Pfam" id="PF20434">
    <property type="entry name" value="BD-FAE"/>
    <property type="match status" value="1"/>
</dbReference>
<dbReference type="InterPro" id="IPR029058">
    <property type="entry name" value="AB_hydrolase_fold"/>
</dbReference>
<evidence type="ECO:0000313" key="4">
    <source>
        <dbReference type="EMBL" id="CAL4758847.1"/>
    </source>
</evidence>
<dbReference type="InterPro" id="IPR012347">
    <property type="entry name" value="Ferritin-like"/>
</dbReference>
<evidence type="ECO:0000313" key="2">
    <source>
        <dbReference type="EMBL" id="CAI3971535.1"/>
    </source>
</evidence>
<dbReference type="PANTHER" id="PTHR42637:SF1">
    <property type="entry name" value="TRNA 2-(METHYLSULFANYL)-N(6)-ISOPENTENYLADENOSINE(37) HYDROXYLASE"/>
    <property type="match status" value="1"/>
</dbReference>
<dbReference type="InterPro" id="IPR010386">
    <property type="entry name" value="tRNA-Hydrxlase_MiaE"/>
</dbReference>
<dbReference type="GO" id="GO:0006400">
    <property type="term" value="P:tRNA modification"/>
    <property type="evidence" value="ECO:0007669"/>
    <property type="project" value="InterPro"/>
</dbReference>
<dbReference type="Gene3D" id="1.20.1260.10">
    <property type="match status" value="1"/>
</dbReference>
<dbReference type="InterPro" id="IPR009078">
    <property type="entry name" value="Ferritin-like_SF"/>
</dbReference>
<dbReference type="InterPro" id="IPR049492">
    <property type="entry name" value="BD-FAE-like_dom"/>
</dbReference>
<proteinExistence type="predicted"/>
<dbReference type="SUPFAM" id="SSF47240">
    <property type="entry name" value="Ferritin-like"/>
    <property type="match status" value="1"/>
</dbReference>
<dbReference type="SUPFAM" id="SSF53474">
    <property type="entry name" value="alpha/beta-Hydrolases"/>
    <property type="match status" value="1"/>
</dbReference>
<gene>
    <name evidence="2" type="ORF">C1SCF055_LOCUS125</name>
</gene>
<dbReference type="Proteomes" id="UP001152797">
    <property type="component" value="Unassembled WGS sequence"/>
</dbReference>
<feature type="domain" description="BD-FAE-like" evidence="1">
    <location>
        <begin position="36"/>
        <end position="254"/>
    </location>
</feature>
<dbReference type="CDD" id="cd07910">
    <property type="entry name" value="MiaE"/>
    <property type="match status" value="1"/>
</dbReference>
<evidence type="ECO:0000313" key="5">
    <source>
        <dbReference type="Proteomes" id="UP001152797"/>
    </source>
</evidence>
<sequence length="473" mass="51959">MIGSAVAEEGADEGDEPYVQTMNVVYGETEGVGLVMDVFVPKGANNGIGIVDIASGAWHSDRGKIRDHKRAQIFDIMCERGFTVFAVRPGSLPKFTLSEMHLHVEEAIRWIKAHHADYGIDPDRLGLCGASAGGHLASLTGVTAKKGNPDLEDPLKQQSTEVAAVVAFFPPTDFANWGGKPQDLSPGSRWVRNSGRRVLGDKLDEMTAEEIVETVKSISPRQLVTSDAPPFLLIHGDSDFIVPLQQSEVFRDALEDAGVSVELIVKPGGGHPWPTIHEEVAIATDWLEAQLLGKEAGVAGSLDELLIDHAHCEKKAAGTAMNLIFAYVDRVDLVRAMTEIVNEELEHFHMVLDRLGERGTKFRRLQPSSYGRKLNDLVRKQEPARAVDRLLVAALIEARSCERFGMLRDNLEDRDLAEFFGSLFESEARHHSTYVKLATTFAPSDEVRSRLEELATAEAEILATSTDPPRMHS</sequence>
<keyword evidence="4" id="KW-0503">Monooxygenase</keyword>
<dbReference type="Gene3D" id="3.40.50.1820">
    <property type="entry name" value="alpha/beta hydrolase"/>
    <property type="match status" value="1"/>
</dbReference>
<evidence type="ECO:0000259" key="1">
    <source>
        <dbReference type="Pfam" id="PF20434"/>
    </source>
</evidence>
<dbReference type="GO" id="GO:0004497">
    <property type="term" value="F:monooxygenase activity"/>
    <property type="evidence" value="ECO:0007669"/>
    <property type="project" value="UniProtKB-KW"/>
</dbReference>
<reference evidence="2" key="1">
    <citation type="submission" date="2022-10" db="EMBL/GenBank/DDBJ databases">
        <authorList>
            <person name="Chen Y."/>
            <person name="Dougan E. K."/>
            <person name="Chan C."/>
            <person name="Rhodes N."/>
            <person name="Thang M."/>
        </authorList>
    </citation>
    <scope>NUCLEOTIDE SEQUENCE</scope>
</reference>
<dbReference type="PANTHER" id="PTHR42637">
    <property type="entry name" value="TRNA-(MS[2]IO[6]A)-HYDROXYLASE"/>
    <property type="match status" value="1"/>
</dbReference>
<dbReference type="OrthoDB" id="408631at2759"/>
<dbReference type="Pfam" id="PF06175">
    <property type="entry name" value="MiaE"/>
    <property type="match status" value="1"/>
</dbReference>